<evidence type="ECO:0000313" key="1">
    <source>
        <dbReference type="EMBL" id="KAJ0075651.1"/>
    </source>
</evidence>
<accession>A0ACC0ZR16</accession>
<organism evidence="1 2">
    <name type="scientific">Pistacia atlantica</name>
    <dbReference type="NCBI Taxonomy" id="434234"/>
    <lineage>
        <taxon>Eukaryota</taxon>
        <taxon>Viridiplantae</taxon>
        <taxon>Streptophyta</taxon>
        <taxon>Embryophyta</taxon>
        <taxon>Tracheophyta</taxon>
        <taxon>Spermatophyta</taxon>
        <taxon>Magnoliopsida</taxon>
        <taxon>eudicotyledons</taxon>
        <taxon>Gunneridae</taxon>
        <taxon>Pentapetalae</taxon>
        <taxon>rosids</taxon>
        <taxon>malvids</taxon>
        <taxon>Sapindales</taxon>
        <taxon>Anacardiaceae</taxon>
        <taxon>Pistacia</taxon>
    </lineage>
</organism>
<name>A0ACC0ZR16_9ROSI</name>
<evidence type="ECO:0000313" key="2">
    <source>
        <dbReference type="Proteomes" id="UP001164250"/>
    </source>
</evidence>
<reference evidence="2" key="1">
    <citation type="journal article" date="2023" name="G3 (Bethesda)">
        <title>Genome assembly and association tests identify interacting loci associated with vigor, precocity, and sex in interspecific pistachio rootstocks.</title>
        <authorList>
            <person name="Palmer W."/>
            <person name="Jacygrad E."/>
            <person name="Sagayaradj S."/>
            <person name="Cavanaugh K."/>
            <person name="Han R."/>
            <person name="Bertier L."/>
            <person name="Beede B."/>
            <person name="Kafkas S."/>
            <person name="Golino D."/>
            <person name="Preece J."/>
            <person name="Michelmore R."/>
        </authorList>
    </citation>
    <scope>NUCLEOTIDE SEQUENCE [LARGE SCALE GENOMIC DNA]</scope>
</reference>
<proteinExistence type="predicted"/>
<sequence>MDETESVPVPPDELRCHRRDGKGLRCHGWRLHEKPLCQSHFLNGTSSVELEMQVNKGGNLACQEKSDHEEINNNGETGTSNVEAEMQVNVEEKFECKENNDVEIESIGRRTRSKLRRTDEQYKQAKVKSNSCHQCHQIYKRVVECQKCQRKRYCVTCISKWYPKMSENDMEDACPFCRENCNCTTCLRRTRTGTGNIDMPTNEKEKSQHLMYLVHLLYPFFKKFYREQMTEKELEAKNRGLELSEIKIQEAMCKNDERLYCNNCKTSIADYHRSCPKCSYDLCLSCCQEIRNGYLQGGHKMSTKHVNRGKGYLHGGEPVLLPLVKKKPSNNQTRLISRKRKRLIAEWKVNENGDIPCPLEKLGGCGYERLELKCLFSNRWLSKLKKKVKKLMKIHKLTDELQSSKNSSLGSTLGGEIDSCNKKLRKAASREGSVANFLYCPSVDDIQQQGLEHFKYHWVRGEPIIVTNSLELTSGLSWEPMVMSRIFCVILHAKDSSNKVLKAIDCLDGCKVEINIHQFFKGYLEGRAHLNSWPQILKLKDWPPSNHFEESLPRHSAEFLKALPYVEYTHPYLGILNIATKLPSDMLKPDLGPKSYIAYGFREELGRGDSVSKLHCDITDAVNILMHTADVTPSSEQLTKIENLKKMHDAQNQKEFLELEHGRQQIFEECLSKSEEKLYDPLSMDASDGSALWDIFRREDVPKLDKYLRLHHKEFRDVYCSPVDQVVHPIHDQTFYLTMHHKRKLKEEFVRSFYAGVEPWSFVQKLGEAVLIPAGCPHQVRNLKSCIKVALDFVSPENIEECIRLTEEFRTLPRKHKSKKDKLEVKKMCIYALNHAVEELKKLNG</sequence>
<dbReference type="EMBL" id="CM047910">
    <property type="protein sequence ID" value="KAJ0075651.1"/>
    <property type="molecule type" value="Genomic_DNA"/>
</dbReference>
<dbReference type="Proteomes" id="UP001164250">
    <property type="component" value="Chromosome 15"/>
</dbReference>
<gene>
    <name evidence="1" type="ORF">Patl1_35058</name>
</gene>
<comment type="caution">
    <text evidence="1">The sequence shown here is derived from an EMBL/GenBank/DDBJ whole genome shotgun (WGS) entry which is preliminary data.</text>
</comment>
<keyword evidence="2" id="KW-1185">Reference proteome</keyword>
<protein>
    <submittedName>
        <fullName evidence="1">Uncharacterized protein</fullName>
    </submittedName>
</protein>